<dbReference type="EMBL" id="VTOZ01000036">
    <property type="protein sequence ID" value="TYZ26926.1"/>
    <property type="molecule type" value="Genomic_DNA"/>
</dbReference>
<comment type="caution">
    <text evidence="2">The sequence shown here is derived from an EMBL/GenBank/DDBJ whole genome shotgun (WGS) entry which is preliminary data.</text>
</comment>
<dbReference type="SMART" id="SM00897">
    <property type="entry name" value="FIST"/>
    <property type="match status" value="1"/>
</dbReference>
<dbReference type="Gene3D" id="3.30.70.270">
    <property type="match status" value="1"/>
</dbReference>
<gene>
    <name evidence="2" type="ORF">FZ041_13010</name>
</gene>
<name>A0A5D6WFX5_9FIRM</name>
<dbReference type="InterPro" id="IPR013702">
    <property type="entry name" value="FIST_domain_N"/>
</dbReference>
<dbReference type="Proteomes" id="UP000322783">
    <property type="component" value="Unassembled WGS sequence"/>
</dbReference>
<dbReference type="PANTHER" id="PTHR45138">
    <property type="entry name" value="REGULATORY COMPONENTS OF SENSORY TRANSDUCTION SYSTEM"/>
    <property type="match status" value="1"/>
</dbReference>
<dbReference type="GO" id="GO:0005886">
    <property type="term" value="C:plasma membrane"/>
    <property type="evidence" value="ECO:0007669"/>
    <property type="project" value="TreeGrafter"/>
</dbReference>
<dbReference type="AlphaFoldDB" id="A0A5D6WFX5"/>
<dbReference type="InterPro" id="IPR050469">
    <property type="entry name" value="Diguanylate_Cyclase"/>
</dbReference>
<dbReference type="PANTHER" id="PTHR45138:SF9">
    <property type="entry name" value="DIGUANYLATE CYCLASE DGCM-RELATED"/>
    <property type="match status" value="1"/>
</dbReference>
<dbReference type="InterPro" id="IPR029787">
    <property type="entry name" value="Nucleotide_cyclase"/>
</dbReference>
<reference evidence="2 3" key="1">
    <citation type="submission" date="2019-08" db="EMBL/GenBank/DDBJ databases">
        <title>Selenomonas sp. mPRGC5 and Selenomonas sp. mPRGC8 isolated from ruminal fluid of dairy goat (Capra hircus).</title>
        <authorList>
            <person name="Poothong S."/>
            <person name="Nuengjamnong C."/>
            <person name="Tanasupawat S."/>
        </authorList>
    </citation>
    <scope>NUCLEOTIDE SEQUENCE [LARGE SCALE GENOMIC DNA]</scope>
    <source>
        <strain evidence="3">mPRGC8</strain>
    </source>
</reference>
<dbReference type="SMART" id="SM01204">
    <property type="entry name" value="FIST_C"/>
    <property type="match status" value="1"/>
</dbReference>
<dbReference type="InterPro" id="IPR000160">
    <property type="entry name" value="GGDEF_dom"/>
</dbReference>
<accession>A0A5D6WFX5</accession>
<proteinExistence type="predicted"/>
<dbReference type="SUPFAM" id="SSF55073">
    <property type="entry name" value="Nucleotide cyclase"/>
    <property type="match status" value="1"/>
</dbReference>
<dbReference type="GO" id="GO:0052621">
    <property type="term" value="F:diguanylate cyclase activity"/>
    <property type="evidence" value="ECO:0007669"/>
    <property type="project" value="TreeGrafter"/>
</dbReference>
<sequence length="605" mass="67593">MAFCMLIRWMDRFVLLEKVVKMKQIPFSIKNRQELHDCIEKVQQEARALKNLSCVLVSIFMDTANERMLQEMKHTINASFPEAQIVGSVSRGEIVNGTLVEHDIVVNFTLFECSKVRVMSYDFRMMSSEQAGKELLAILNADKEVAAVEVISAGFHLDVNPFFHEVSKSRQEIVFFGGLADDGSLGQNGMVFAQNTTLRHGVAVAVFSGSKLHVQASSSFGWKPLGRSMTVTKMDGEFCLKELDGMPALKVFERYLGIVNNDKFLVEALTFPFYFERNGTVLARHPRRCREDGGVMFGADFRVGEKVRLAYGDPSDIIENAMVLQENLANFRPEAIFMVSCVARWMLLGSDTEQELSVTRHLAPSSGFYAYGEFMRNDAGEIMVSNMTLVTIGMREGRGSSTKKSFKVEHPKFKPHRTIMAHLVHFIETTTQELEETNAKLTKLAQIDRLTEVLNRGETELRLAAMLSQSQLSGQPMAVLMLDIDDFKGINDNFGHEMGDKVIGAVADILRAVTRTDEDAPGRWGGDEFLVAFQDMAAQEGREVAEQIRKEVAALDFLPEGRKVTVSIGLATAAEDDTTNALCRRVDMALYEAKRSSGKNTVVMH</sequence>
<protein>
    <submittedName>
        <fullName evidence="2">GGDEF domain-containing protein</fullName>
    </submittedName>
</protein>
<evidence type="ECO:0000259" key="1">
    <source>
        <dbReference type="PROSITE" id="PS50887"/>
    </source>
</evidence>
<dbReference type="GO" id="GO:0043709">
    <property type="term" value="P:cell adhesion involved in single-species biofilm formation"/>
    <property type="evidence" value="ECO:0007669"/>
    <property type="project" value="TreeGrafter"/>
</dbReference>
<keyword evidence="3" id="KW-1185">Reference proteome</keyword>
<dbReference type="Pfam" id="PF00990">
    <property type="entry name" value="GGDEF"/>
    <property type="match status" value="1"/>
</dbReference>
<dbReference type="InterPro" id="IPR043128">
    <property type="entry name" value="Rev_trsase/Diguanyl_cyclase"/>
</dbReference>
<dbReference type="InterPro" id="IPR019494">
    <property type="entry name" value="FIST_C"/>
</dbReference>
<dbReference type="FunFam" id="3.30.70.270:FF:000001">
    <property type="entry name" value="Diguanylate cyclase domain protein"/>
    <property type="match status" value="1"/>
</dbReference>
<dbReference type="Pfam" id="PF10442">
    <property type="entry name" value="FIST_C"/>
    <property type="match status" value="1"/>
</dbReference>
<organism evidence="2 3">
    <name type="scientific">Selenomonas caprae</name>
    <dbReference type="NCBI Taxonomy" id="2606905"/>
    <lineage>
        <taxon>Bacteria</taxon>
        <taxon>Bacillati</taxon>
        <taxon>Bacillota</taxon>
        <taxon>Negativicutes</taxon>
        <taxon>Selenomonadales</taxon>
        <taxon>Selenomonadaceae</taxon>
        <taxon>Selenomonas</taxon>
    </lineage>
</organism>
<feature type="domain" description="GGDEF" evidence="1">
    <location>
        <begin position="475"/>
        <end position="605"/>
    </location>
</feature>
<dbReference type="NCBIfam" id="TIGR00254">
    <property type="entry name" value="GGDEF"/>
    <property type="match status" value="1"/>
</dbReference>
<dbReference type="SMART" id="SM00267">
    <property type="entry name" value="GGDEF"/>
    <property type="match status" value="1"/>
</dbReference>
<evidence type="ECO:0000313" key="2">
    <source>
        <dbReference type="EMBL" id="TYZ26926.1"/>
    </source>
</evidence>
<dbReference type="Pfam" id="PF08495">
    <property type="entry name" value="FIST"/>
    <property type="match status" value="1"/>
</dbReference>
<dbReference type="PROSITE" id="PS50887">
    <property type="entry name" value="GGDEF"/>
    <property type="match status" value="1"/>
</dbReference>
<evidence type="ECO:0000313" key="3">
    <source>
        <dbReference type="Proteomes" id="UP000322783"/>
    </source>
</evidence>
<dbReference type="GO" id="GO:1902201">
    <property type="term" value="P:negative regulation of bacterial-type flagellum-dependent cell motility"/>
    <property type="evidence" value="ECO:0007669"/>
    <property type="project" value="TreeGrafter"/>
</dbReference>
<dbReference type="CDD" id="cd01949">
    <property type="entry name" value="GGDEF"/>
    <property type="match status" value="1"/>
</dbReference>